<dbReference type="SUPFAM" id="SSF56519">
    <property type="entry name" value="Penicillin binding protein dimerisation domain"/>
    <property type="match status" value="1"/>
</dbReference>
<protein>
    <submittedName>
        <fullName evidence="7">Penicillin-binding protein 2</fullName>
    </submittedName>
</protein>
<keyword evidence="8" id="KW-1185">Reference proteome</keyword>
<accession>A0A895XK23</accession>
<feature type="compositionally biased region" description="Basic residues" evidence="4">
    <location>
        <begin position="168"/>
        <end position="181"/>
    </location>
</feature>
<dbReference type="InterPro" id="IPR005311">
    <property type="entry name" value="PBP_dimer"/>
</dbReference>
<feature type="domain" description="Penicillin-binding protein dimerisation" evidence="6">
    <location>
        <begin position="250"/>
        <end position="403"/>
    </location>
</feature>
<evidence type="ECO:0000256" key="1">
    <source>
        <dbReference type="ARBA" id="ARBA00004370"/>
    </source>
</evidence>
<evidence type="ECO:0000256" key="3">
    <source>
        <dbReference type="ARBA" id="ARBA00023136"/>
    </source>
</evidence>
<dbReference type="InterPro" id="IPR036138">
    <property type="entry name" value="PBP_dimer_sf"/>
</dbReference>
<dbReference type="GO" id="GO:0005886">
    <property type="term" value="C:plasma membrane"/>
    <property type="evidence" value="ECO:0007669"/>
    <property type="project" value="TreeGrafter"/>
</dbReference>
<comment type="similarity">
    <text evidence="2">Belongs to the transpeptidase family.</text>
</comment>
<dbReference type="Gene3D" id="3.40.710.10">
    <property type="entry name" value="DD-peptidase/beta-lactamase superfamily"/>
    <property type="match status" value="1"/>
</dbReference>
<organism evidence="7 8">
    <name type="scientific">Natronoglycomyces albus</name>
    <dbReference type="NCBI Taxonomy" id="2811108"/>
    <lineage>
        <taxon>Bacteria</taxon>
        <taxon>Bacillati</taxon>
        <taxon>Actinomycetota</taxon>
        <taxon>Actinomycetes</taxon>
        <taxon>Glycomycetales</taxon>
        <taxon>Glycomycetaceae</taxon>
        <taxon>Natronoglycomyces</taxon>
    </lineage>
</organism>
<dbReference type="SUPFAM" id="SSF56601">
    <property type="entry name" value="beta-lactamase/transpeptidase-like"/>
    <property type="match status" value="1"/>
</dbReference>
<feature type="region of interest" description="Disordered" evidence="4">
    <location>
        <begin position="1"/>
        <end position="201"/>
    </location>
</feature>
<dbReference type="PANTHER" id="PTHR30627">
    <property type="entry name" value="PEPTIDOGLYCAN D,D-TRANSPEPTIDASE"/>
    <property type="match status" value="1"/>
</dbReference>
<dbReference type="InterPro" id="IPR050515">
    <property type="entry name" value="Beta-lactam/transpept"/>
</dbReference>
<evidence type="ECO:0000256" key="2">
    <source>
        <dbReference type="ARBA" id="ARBA00007171"/>
    </source>
</evidence>
<comment type="subcellular location">
    <subcellularLocation>
        <location evidence="1">Membrane</location>
    </subcellularLocation>
</comment>
<dbReference type="GO" id="GO:0071555">
    <property type="term" value="P:cell wall organization"/>
    <property type="evidence" value="ECO:0007669"/>
    <property type="project" value="TreeGrafter"/>
</dbReference>
<gene>
    <name evidence="7" type="ORF">JQS30_08685</name>
</gene>
<feature type="domain" description="Penicillin-binding protein transpeptidase" evidence="5">
    <location>
        <begin position="448"/>
        <end position="752"/>
    </location>
</feature>
<evidence type="ECO:0000259" key="6">
    <source>
        <dbReference type="Pfam" id="PF03717"/>
    </source>
</evidence>
<feature type="compositionally biased region" description="Polar residues" evidence="4">
    <location>
        <begin position="100"/>
        <end position="119"/>
    </location>
</feature>
<dbReference type="InterPro" id="IPR001460">
    <property type="entry name" value="PCN-bd_Tpept"/>
</dbReference>
<evidence type="ECO:0000313" key="7">
    <source>
        <dbReference type="EMBL" id="QSB03903.1"/>
    </source>
</evidence>
<dbReference type="Pfam" id="PF00905">
    <property type="entry name" value="Transpeptidase"/>
    <property type="match status" value="1"/>
</dbReference>
<dbReference type="RefSeq" id="WP_213169901.1">
    <property type="nucleotide sequence ID" value="NZ_CP070496.1"/>
</dbReference>
<feature type="compositionally biased region" description="Basic and acidic residues" evidence="4">
    <location>
        <begin position="34"/>
        <end position="53"/>
    </location>
</feature>
<dbReference type="PANTHER" id="PTHR30627:SF1">
    <property type="entry name" value="PEPTIDOGLYCAN D,D-TRANSPEPTIDASE FTSI"/>
    <property type="match status" value="1"/>
</dbReference>
<sequence length="775" mass="82723">MSAENDDSGESGARPAREQSSMSRARRMTPRGRSLRDAASERPSREREDPRGRDLRRRAARAERPSLRILREDETGAKPKSRTRDGANGKGGITAAESGKASTKGSARSTKARFTSSRETLPAERRRRRTTAGRGASSGAGTTKEPRNRGGQRSSGAKGADAAPRNGSKGRKPQPSKKPRRIRETSPVQHPRLHGNSAPAANPQRRIRVAYALSLVLMLIIAGRLVHLQVTDAAAYAAAAHEQRVTTQPLPAARGAILDRDGNRLAYSIEANFIAADPTRLQGDPEELAAELGPLLGRPASELVPLLATDEFPDGTPKQFAYLQRGVDINIGKQIAQMDDQGLIIGADERRVVPGHDLAANVIGFTGGDEGEGLAGLEGGWNNWLSGTDGEVTYEQSHSGQPIPGAFYREDPAQPGQDLRLTLDWDLQFQVQKILDQTVEEHDAEWASAVVLEVASGEALAMASLPTFDAANPFGEDEELYRDHTTQATVDPGSVHKAIVIAAALEEGLIERDGSIVVPPTIVKGNTTYSDSYPQRGVPLTLAGIIAQSSNVGTIMLADMLGPEKLYEYQKAFGLGTSSGVGVAGEADGMLLHPDNWSGTSAGSIPIGHEITTTPIQMAAVYATIANDGVYTNPALVQSMIDRDGQVLEPERNEDRRVISVETAEAMQYLLQSTIYHETGTGTRADLNGYHLAGKTGTGGLVRDGEYASGHVASFVGFAPAEDPQFAVAVFAYVPGGGGGGEVTADAFRQINEYALGHYRVAPTDADRPEFNVWG</sequence>
<evidence type="ECO:0000259" key="5">
    <source>
        <dbReference type="Pfam" id="PF00905"/>
    </source>
</evidence>
<reference evidence="7" key="1">
    <citation type="submission" date="2021-02" db="EMBL/GenBank/DDBJ databases">
        <title>Natronoglycomyces albus gen. nov., sp. nov, a haloalkaliphilic actinobacterium from a soda solonchak soil.</title>
        <authorList>
            <person name="Sorokin D.Y."/>
            <person name="Khijniak T.V."/>
            <person name="Zakharycheva A.P."/>
            <person name="Boueva O.V."/>
            <person name="Ariskina E.V."/>
            <person name="Hahnke R.L."/>
            <person name="Bunk B."/>
            <person name="Sproer C."/>
            <person name="Schumann P."/>
            <person name="Evtushenko L.I."/>
            <person name="Kublanov I.V."/>
        </authorList>
    </citation>
    <scope>NUCLEOTIDE SEQUENCE</scope>
    <source>
        <strain evidence="7">DSM 106290</strain>
    </source>
</reference>
<name>A0A895XK23_9ACTN</name>
<feature type="compositionally biased region" description="Basic and acidic residues" evidence="4">
    <location>
        <begin position="60"/>
        <end position="87"/>
    </location>
</feature>
<evidence type="ECO:0000256" key="4">
    <source>
        <dbReference type="SAM" id="MobiDB-lite"/>
    </source>
</evidence>
<dbReference type="Pfam" id="PF03717">
    <property type="entry name" value="PBP_dimer"/>
    <property type="match status" value="1"/>
</dbReference>
<dbReference type="Proteomes" id="UP000662939">
    <property type="component" value="Chromosome"/>
</dbReference>
<feature type="compositionally biased region" description="Low complexity" evidence="4">
    <location>
        <begin position="132"/>
        <end position="143"/>
    </location>
</feature>
<dbReference type="InterPro" id="IPR012338">
    <property type="entry name" value="Beta-lactam/transpept-like"/>
</dbReference>
<evidence type="ECO:0000313" key="8">
    <source>
        <dbReference type="Proteomes" id="UP000662939"/>
    </source>
</evidence>
<dbReference type="EMBL" id="CP070496">
    <property type="protein sequence ID" value="QSB03903.1"/>
    <property type="molecule type" value="Genomic_DNA"/>
</dbReference>
<dbReference type="GO" id="GO:0008658">
    <property type="term" value="F:penicillin binding"/>
    <property type="evidence" value="ECO:0007669"/>
    <property type="project" value="InterPro"/>
</dbReference>
<dbReference type="Gene3D" id="3.90.1310.10">
    <property type="entry name" value="Penicillin-binding protein 2a (Domain 2)"/>
    <property type="match status" value="1"/>
</dbReference>
<proteinExistence type="inferred from homology"/>
<keyword evidence="3" id="KW-0472">Membrane</keyword>
<dbReference type="AlphaFoldDB" id="A0A895XK23"/>
<dbReference type="KEGG" id="nav:JQS30_08685"/>